<organism evidence="5 6">
    <name type="scientific">Halopiger aswanensis</name>
    <dbReference type="NCBI Taxonomy" id="148449"/>
    <lineage>
        <taxon>Archaea</taxon>
        <taxon>Methanobacteriati</taxon>
        <taxon>Methanobacteriota</taxon>
        <taxon>Stenosarchaea group</taxon>
        <taxon>Halobacteria</taxon>
        <taxon>Halobacteriales</taxon>
        <taxon>Natrialbaceae</taxon>
        <taxon>Halopiger</taxon>
    </lineage>
</organism>
<evidence type="ECO:0000256" key="2">
    <source>
        <dbReference type="ARBA" id="ARBA00049666"/>
    </source>
</evidence>
<sequence>MNNLQIFDIELKDYRQYKGTVRIDLKIDGDQHINIIEGQNGAGKSNLLNAITLCFYNEETHLETQEEQGLESDPLVNKRRLDEINEGESASGYVEVTLGKDEPKYIFTREFRTAKREDGDFSDATGDLRLRQKFQQDWRDVPNPHTRLSEILPTRVHEYFLFDGEQLDDFFDKRYTDRVESAILDVSHIELLNRSLDHIDTVRTELERTSTEYEGEAKRKREKYEEAEDKLEDLESREEEYERDIRDANDRLDEIDEKLAGSSDPEVQRKLERRENLNDRLDEKRDDLVEKRAEVAENFAEAGALIYNEDALRFTLEQLEELENQGQLPPKIQDWFLDQLLDRGECICGAELEDDEEKREHLEELRKEVAVITEGNIEGKIEIPHLLSQADDSLNALLQGVGDITGIEDDIEGIERQLRDISKELEGKEIPEDVDVAQLEQQRSEIEERIRQMREEVGQLRGEIEQQEQKVKDRRQAWQEELEKEEKYEVLAKKISFIDDSEEEMQEIRAEILKEVRNETEEYLNQYFNDLIWKDENYDVELTDEYQVKVFGPSGEKKLGSLSAGERQVLALSFMSALSKISGFSAPLVIDTPLGRISSRPKRRIAQNLPDYLQDTQITFLMTDEEYSQEVQAMLKPSIAHEYRLNYEKDVTQVNDR</sequence>
<dbReference type="Proteomes" id="UP000283805">
    <property type="component" value="Unassembled WGS sequence"/>
</dbReference>
<dbReference type="PANTHER" id="PTHR32114">
    <property type="entry name" value="ABC TRANSPORTER ABCH.3"/>
    <property type="match status" value="1"/>
</dbReference>
<accession>A0A419WJJ2</accession>
<name>A0A419WJJ2_9EURY</name>
<feature type="compositionally biased region" description="Basic and acidic residues" evidence="4">
    <location>
        <begin position="243"/>
        <end position="252"/>
    </location>
</feature>
<keyword evidence="6" id="KW-1185">Reference proteome</keyword>
<evidence type="ECO:0000256" key="3">
    <source>
        <dbReference type="SAM" id="Coils"/>
    </source>
</evidence>
<dbReference type="SUPFAM" id="SSF52540">
    <property type="entry name" value="P-loop containing nucleoside triphosphate hydrolases"/>
    <property type="match status" value="1"/>
</dbReference>
<evidence type="ECO:0000313" key="6">
    <source>
        <dbReference type="Proteomes" id="UP000283805"/>
    </source>
</evidence>
<comment type="caution">
    <text evidence="5">The sequence shown here is derived from an EMBL/GenBank/DDBJ whole genome shotgun (WGS) entry which is preliminary data.</text>
</comment>
<feature type="compositionally biased region" description="Basic and acidic residues" evidence="4">
    <location>
        <begin position="206"/>
        <end position="224"/>
    </location>
</feature>
<proteinExistence type="inferred from homology"/>
<keyword evidence="1 3" id="KW-0175">Coiled coil</keyword>
<dbReference type="RefSeq" id="WP_170155562.1">
    <property type="nucleotide sequence ID" value="NZ_RAPO01000002.1"/>
</dbReference>
<feature type="region of interest" description="Disordered" evidence="4">
    <location>
        <begin position="206"/>
        <end position="275"/>
    </location>
</feature>
<evidence type="ECO:0000256" key="1">
    <source>
        <dbReference type="ARBA" id="ARBA00023054"/>
    </source>
</evidence>
<dbReference type="PANTHER" id="PTHR32114:SF2">
    <property type="entry name" value="ABC TRANSPORTER ABCH.3"/>
    <property type="match status" value="1"/>
</dbReference>
<evidence type="ECO:0000313" key="5">
    <source>
        <dbReference type="EMBL" id="RKD95611.1"/>
    </source>
</evidence>
<feature type="compositionally biased region" description="Acidic residues" evidence="4">
    <location>
        <begin position="225"/>
        <end position="242"/>
    </location>
</feature>
<protein>
    <submittedName>
        <fullName evidence="5">DNA sulfur modification protein DndD</fullName>
    </submittedName>
</protein>
<reference evidence="5 6" key="1">
    <citation type="submission" date="2018-09" db="EMBL/GenBank/DDBJ databases">
        <title>Genomic Encyclopedia of Archaeal and Bacterial Type Strains, Phase II (KMG-II): from individual species to whole genera.</title>
        <authorList>
            <person name="Goeker M."/>
        </authorList>
    </citation>
    <scope>NUCLEOTIDE SEQUENCE [LARGE SCALE GENOMIC DNA]</scope>
    <source>
        <strain evidence="5 6">DSM 13151</strain>
    </source>
</reference>
<feature type="coiled-coil region" evidence="3">
    <location>
        <begin position="404"/>
        <end position="522"/>
    </location>
</feature>
<feature type="compositionally biased region" description="Basic and acidic residues" evidence="4">
    <location>
        <begin position="266"/>
        <end position="275"/>
    </location>
</feature>
<comment type="similarity">
    <text evidence="2">Belongs to the Sph1/Sph2 family.</text>
</comment>
<dbReference type="EMBL" id="RAPO01000002">
    <property type="protein sequence ID" value="RKD95611.1"/>
    <property type="molecule type" value="Genomic_DNA"/>
</dbReference>
<dbReference type="Gene3D" id="3.40.50.300">
    <property type="entry name" value="P-loop containing nucleotide triphosphate hydrolases"/>
    <property type="match status" value="2"/>
</dbReference>
<evidence type="ECO:0000256" key="4">
    <source>
        <dbReference type="SAM" id="MobiDB-lite"/>
    </source>
</evidence>
<dbReference type="InterPro" id="IPR027417">
    <property type="entry name" value="P-loop_NTPase"/>
</dbReference>
<dbReference type="AlphaFoldDB" id="A0A419WJJ2"/>
<gene>
    <name evidence="5" type="ORF">ATJ93_2472</name>
</gene>